<dbReference type="InterPro" id="IPR021730">
    <property type="entry name" value="YdbH"/>
</dbReference>
<evidence type="ECO:0000256" key="1">
    <source>
        <dbReference type="SAM" id="MobiDB-lite"/>
    </source>
</evidence>
<organism evidence="3 4">
    <name type="scientific">Brevundimonas aurantiaca</name>
    <dbReference type="NCBI Taxonomy" id="74316"/>
    <lineage>
        <taxon>Bacteria</taxon>
        <taxon>Pseudomonadati</taxon>
        <taxon>Pseudomonadota</taxon>
        <taxon>Alphaproteobacteria</taxon>
        <taxon>Caulobacterales</taxon>
        <taxon>Caulobacteraceae</taxon>
        <taxon>Brevundimonas</taxon>
    </lineage>
</organism>
<dbReference type="Pfam" id="PF11739">
    <property type="entry name" value="YdbH-like"/>
    <property type="match status" value="1"/>
</dbReference>
<feature type="transmembrane region" description="Helical" evidence="2">
    <location>
        <begin position="24"/>
        <end position="44"/>
    </location>
</feature>
<accession>A0A7W9C751</accession>
<evidence type="ECO:0000256" key="2">
    <source>
        <dbReference type="SAM" id="Phobius"/>
    </source>
</evidence>
<reference evidence="3 4" key="1">
    <citation type="submission" date="2020-08" db="EMBL/GenBank/DDBJ databases">
        <title>Genomic Encyclopedia of Type Strains, Phase IV (KMG-IV): sequencing the most valuable type-strain genomes for metagenomic binning, comparative biology and taxonomic classification.</title>
        <authorList>
            <person name="Goeker M."/>
        </authorList>
    </citation>
    <scope>NUCLEOTIDE SEQUENCE [LARGE SCALE GENOMIC DNA]</scope>
    <source>
        <strain evidence="3 4">DSM 4731</strain>
    </source>
</reference>
<sequence>MTDTTTPSDRSRPPSRRNDPLRRLGRVAGVGVLVVALLLAALYLNRRAAAREVLVGWLDRRGVQAEVEVERIELDGFVGRIRIGDPKNPDVTVERVEVDYAVAWPWSKTGLGVTPSRVRLVRPVMRASWKDGKLAFGSLDPVIKSFTGGPPRPDARAPLVIVEDGRALLETDYGAVRILGDARVDDGKLMRLKAAVPATVLQSGEVQAQGFAAAIDLTTTGDRVKLKLRGEAERFVGAGLSGRRALLSLDGDLPYPDLKTRRGDGRARLHARLTGEVLGLGATQARDAEIQARFDGRTAGWIEDFQLDGETGLALAAAAVDGPGLKATQARVRAEGGRLEVKRADALGWGLETPLVLTAEAGAAGGVEARGLSIRSGALTLGGRDAAFEATGPVKAGFDRIGWGDLTLRRGTADLSLDVVKDEAVRIVAQGAIRSADGAWPLFGPVGPDDIAELAEMKRALGGFALNAPAVRLVTGSAGTEASVLRPVTAKPANGGVLTLSQPAGQTAYAAEPGRLGGGALRLTATRGRGLPEMAVDVPQWRLTDAGFEAQLDGRARLDFDVARGIDARTRGLLALADGRITYTTPECVDLTVERLELDENDVHEVAGALCPTDAPLLSAKEGVWRVVGGFDRLSAQAPFLGMRFEGAAGRVTVDGASSGVGLTATVTQARAVDALTPKRFEPLAAVGQVRLADEVWRGGFDLEGTGKAAGAALGRLTLTHDGRSGAGGLQISVPQVTFVEGGLQPAMLTPLVADLVQSPVTGSVAFEGRFDWTKTAEPTSSGRLSVPGLDFVSPAGAVKGVKGDIVFTSLTPLITAPDQKLTVDSLAVGTEATDLDLTFAVDAAGIKISAGSVQAGGGVVSVEPFVVPLDAAQPYDGVVVLDRVQLGDVVADTGFDDKVVLDAVVSGRLPFTMDPKTGLTIRNGSLAAVQPGRLSIKREVLTDVDAGGGGAEVPPNMVEDLAYQAMENLAFDVLSADVNSLDGGRLSVLFRIRGRHAPPQRQELRLTLAELISREFLKRELPLPSGTQIDLTLDTTLNANQLFSDLLAVNRARQGQQEETAP</sequence>
<evidence type="ECO:0000313" key="3">
    <source>
        <dbReference type="EMBL" id="MBB5740149.1"/>
    </source>
</evidence>
<proteinExistence type="predicted"/>
<comment type="caution">
    <text evidence="3">The sequence shown here is derived from an EMBL/GenBank/DDBJ whole genome shotgun (WGS) entry which is preliminary data.</text>
</comment>
<dbReference type="RefSeq" id="WP_183216572.1">
    <property type="nucleotide sequence ID" value="NZ_CAJFZW010000001.1"/>
</dbReference>
<evidence type="ECO:0000313" key="4">
    <source>
        <dbReference type="Proteomes" id="UP000527324"/>
    </source>
</evidence>
<dbReference type="EMBL" id="JACHOQ010000003">
    <property type="protein sequence ID" value="MBB5740149.1"/>
    <property type="molecule type" value="Genomic_DNA"/>
</dbReference>
<evidence type="ECO:0008006" key="5">
    <source>
        <dbReference type="Google" id="ProtNLM"/>
    </source>
</evidence>
<keyword evidence="2" id="KW-1133">Transmembrane helix</keyword>
<keyword evidence="4" id="KW-1185">Reference proteome</keyword>
<keyword evidence="2" id="KW-0472">Membrane</keyword>
<dbReference type="AlphaFoldDB" id="A0A7W9C751"/>
<name>A0A7W9C751_9CAUL</name>
<keyword evidence="2" id="KW-0812">Transmembrane</keyword>
<gene>
    <name evidence="3" type="ORF">GGQ93_001863</name>
</gene>
<feature type="compositionally biased region" description="Basic and acidic residues" evidence="1">
    <location>
        <begin position="9"/>
        <end position="20"/>
    </location>
</feature>
<feature type="region of interest" description="Disordered" evidence="1">
    <location>
        <begin position="1"/>
        <end position="20"/>
    </location>
</feature>
<protein>
    <recommendedName>
        <fullName evidence="5">C4-dicarboxylate ABC transporter</fullName>
    </recommendedName>
</protein>
<dbReference type="Proteomes" id="UP000527324">
    <property type="component" value="Unassembled WGS sequence"/>
</dbReference>